<dbReference type="GO" id="GO:0004526">
    <property type="term" value="F:ribonuclease P activity"/>
    <property type="evidence" value="ECO:0007669"/>
    <property type="project" value="UniProtKB-UniRule"/>
</dbReference>
<organism evidence="8 9">
    <name type="scientific">Salinirubrum litoreum</name>
    <dbReference type="NCBI Taxonomy" id="1126234"/>
    <lineage>
        <taxon>Archaea</taxon>
        <taxon>Methanobacteriati</taxon>
        <taxon>Methanobacteriota</taxon>
        <taxon>Stenosarchaea group</taxon>
        <taxon>Halobacteria</taxon>
        <taxon>Halobacteriales</taxon>
        <taxon>Haloferacaceae</taxon>
        <taxon>Salinirubrum</taxon>
    </lineage>
</organism>
<dbReference type="GO" id="GO:0001682">
    <property type="term" value="P:tRNA 5'-leader removal"/>
    <property type="evidence" value="ECO:0007669"/>
    <property type="project" value="UniProtKB-UniRule"/>
</dbReference>
<comment type="subcellular location">
    <subcellularLocation>
        <location evidence="6">Cytoplasm</location>
    </subcellularLocation>
</comment>
<evidence type="ECO:0000256" key="7">
    <source>
        <dbReference type="SAM" id="MobiDB-lite"/>
    </source>
</evidence>
<dbReference type="HAMAP" id="MF_00754">
    <property type="entry name" value="RNase_P_1"/>
    <property type="match status" value="1"/>
</dbReference>
<dbReference type="Gene3D" id="2.30.30.210">
    <property type="entry name" value="Ribonuclease P/MRP, subunit p29"/>
    <property type="match status" value="1"/>
</dbReference>
<keyword evidence="2 6" id="KW-0819">tRNA processing</keyword>
<comment type="caution">
    <text evidence="8">The sequence shown here is derived from an EMBL/GenBank/DDBJ whole genome shotgun (WGS) entry which is preliminary data.</text>
</comment>
<dbReference type="SMART" id="SM00538">
    <property type="entry name" value="POP4"/>
    <property type="match status" value="1"/>
</dbReference>
<dbReference type="SUPFAM" id="SSF101744">
    <property type="entry name" value="Rof/RNase P subunit-like"/>
    <property type="match status" value="1"/>
</dbReference>
<protein>
    <recommendedName>
        <fullName evidence="6">Ribonuclease P protein component 1</fullName>
        <shortName evidence="6">RNase P component 1</shortName>
        <ecNumber evidence="6">3.1.26.5</ecNumber>
    </recommendedName>
    <alternativeName>
        <fullName evidence="6">Rpp29</fullName>
    </alternativeName>
</protein>
<sequence>MPITPETLTRHELNGLRVEVVDASNPDLVGIAGRVVIETRGTLHVDDGTRVRQVQKQGATFQFALPGDDRKSATAGPVAAREYTDERAGVRPARTDDRSGMHPERTDEAAGDRKVAGGASKRESETSAVRRRQSGSPGGSSETGVDTESALASEDCEGATYVTVDGARLLSRPARRTETTGDSKWR</sequence>
<gene>
    <name evidence="6" type="primary">rnp1</name>
    <name evidence="8" type="ORF">ACFPJ5_01570</name>
</gene>
<dbReference type="Pfam" id="PF01868">
    <property type="entry name" value="RNase_P-MRP_p29"/>
    <property type="match status" value="1"/>
</dbReference>
<keyword evidence="4 6" id="KW-0255">Endonuclease</keyword>
<evidence type="ECO:0000256" key="2">
    <source>
        <dbReference type="ARBA" id="ARBA00022694"/>
    </source>
</evidence>
<evidence type="ECO:0000256" key="4">
    <source>
        <dbReference type="ARBA" id="ARBA00022759"/>
    </source>
</evidence>
<evidence type="ECO:0000256" key="1">
    <source>
        <dbReference type="ARBA" id="ARBA00022490"/>
    </source>
</evidence>
<evidence type="ECO:0000256" key="5">
    <source>
        <dbReference type="ARBA" id="ARBA00022801"/>
    </source>
</evidence>
<keyword evidence="5 6" id="KW-0378">Hydrolase</keyword>
<dbReference type="InterPro" id="IPR023538">
    <property type="entry name" value="RNP1"/>
</dbReference>
<proteinExistence type="inferred from homology"/>
<keyword evidence="3 6" id="KW-0540">Nuclease</keyword>
<dbReference type="EC" id="3.1.26.5" evidence="6"/>
<feature type="compositionally biased region" description="Basic and acidic residues" evidence="7">
    <location>
        <begin position="82"/>
        <end position="125"/>
    </location>
</feature>
<evidence type="ECO:0000313" key="8">
    <source>
        <dbReference type="EMBL" id="MFC5365608.1"/>
    </source>
</evidence>
<dbReference type="InterPro" id="IPR002730">
    <property type="entry name" value="Rpp29/RNP1"/>
</dbReference>
<comment type="function">
    <text evidence="6">Part of ribonuclease P, a protein complex that generates mature tRNA molecules by cleaving their 5'-ends.</text>
</comment>
<comment type="similarity">
    <text evidence="6">Belongs to the eukaryotic/archaeal RNase P protein component 1 family.</text>
</comment>
<reference evidence="8 9" key="1">
    <citation type="journal article" date="2019" name="Int. J. Syst. Evol. Microbiol.">
        <title>The Global Catalogue of Microorganisms (GCM) 10K type strain sequencing project: providing services to taxonomists for standard genome sequencing and annotation.</title>
        <authorList>
            <consortium name="The Broad Institute Genomics Platform"/>
            <consortium name="The Broad Institute Genome Sequencing Center for Infectious Disease"/>
            <person name="Wu L."/>
            <person name="Ma J."/>
        </authorList>
    </citation>
    <scope>NUCLEOTIDE SEQUENCE [LARGE SCALE GENOMIC DNA]</scope>
    <source>
        <strain evidence="8 9">CGMCC 1.12237</strain>
    </source>
</reference>
<dbReference type="Proteomes" id="UP001596201">
    <property type="component" value="Unassembled WGS sequence"/>
</dbReference>
<dbReference type="InterPro" id="IPR036980">
    <property type="entry name" value="RNase_P/MRP_Rpp29_sf"/>
</dbReference>
<evidence type="ECO:0000256" key="3">
    <source>
        <dbReference type="ARBA" id="ARBA00022722"/>
    </source>
</evidence>
<keyword evidence="9" id="KW-1185">Reference proteome</keyword>
<dbReference type="RefSeq" id="WP_227229105.1">
    <property type="nucleotide sequence ID" value="NZ_JAJCVJ010000001.1"/>
</dbReference>
<name>A0ABD5R6H8_9EURY</name>
<dbReference type="GO" id="GO:0005737">
    <property type="term" value="C:cytoplasm"/>
    <property type="evidence" value="ECO:0007669"/>
    <property type="project" value="UniProtKB-SubCell"/>
</dbReference>
<comment type="subunit">
    <text evidence="6">Consists of a catalytic RNA component and at least 4-5 protein subunits.</text>
</comment>
<accession>A0ABD5R6H8</accession>
<keyword evidence="1 6" id="KW-0963">Cytoplasm</keyword>
<dbReference type="EMBL" id="JBHSKX010000001">
    <property type="protein sequence ID" value="MFC5365608.1"/>
    <property type="molecule type" value="Genomic_DNA"/>
</dbReference>
<evidence type="ECO:0000313" key="9">
    <source>
        <dbReference type="Proteomes" id="UP001596201"/>
    </source>
</evidence>
<dbReference type="InterPro" id="IPR023534">
    <property type="entry name" value="Rof/RNase_P-like"/>
</dbReference>
<evidence type="ECO:0000256" key="6">
    <source>
        <dbReference type="HAMAP-Rule" id="MF_00754"/>
    </source>
</evidence>
<feature type="compositionally biased region" description="Basic and acidic residues" evidence="7">
    <location>
        <begin position="175"/>
        <end position="186"/>
    </location>
</feature>
<dbReference type="AlphaFoldDB" id="A0ABD5R6H8"/>
<comment type="catalytic activity">
    <reaction evidence="6">
        <text>Endonucleolytic cleavage of RNA, removing 5'-extranucleotides from tRNA precursor.</text>
        <dbReference type="EC" id="3.1.26.5"/>
    </reaction>
</comment>
<dbReference type="GO" id="GO:0030677">
    <property type="term" value="C:ribonuclease P complex"/>
    <property type="evidence" value="ECO:0007669"/>
    <property type="project" value="UniProtKB-UniRule"/>
</dbReference>
<feature type="region of interest" description="Disordered" evidence="7">
    <location>
        <begin position="65"/>
        <end position="186"/>
    </location>
</feature>